<dbReference type="SUPFAM" id="SSF159245">
    <property type="entry name" value="AttH-like"/>
    <property type="match status" value="1"/>
</dbReference>
<dbReference type="Pfam" id="PF07143">
    <property type="entry name" value="CrtC"/>
    <property type="match status" value="1"/>
</dbReference>
<protein>
    <recommendedName>
        <fullName evidence="1">AttH domain-containing protein</fullName>
    </recommendedName>
</protein>
<dbReference type="Gene3D" id="2.40.370.10">
    <property type="entry name" value="AttH-like domain"/>
    <property type="match status" value="2"/>
</dbReference>
<evidence type="ECO:0000259" key="1">
    <source>
        <dbReference type="Pfam" id="PF07143"/>
    </source>
</evidence>
<name>A0A382U5F1_9ZZZZ</name>
<dbReference type="InterPro" id="IPR010791">
    <property type="entry name" value="AttH_dom"/>
</dbReference>
<gene>
    <name evidence="2" type="ORF">METZ01_LOCUS382354</name>
</gene>
<reference evidence="2" key="1">
    <citation type="submission" date="2018-05" db="EMBL/GenBank/DDBJ databases">
        <authorList>
            <person name="Lanie J.A."/>
            <person name="Ng W.-L."/>
            <person name="Kazmierczak K.M."/>
            <person name="Andrzejewski T.M."/>
            <person name="Davidsen T.M."/>
            <person name="Wayne K.J."/>
            <person name="Tettelin H."/>
            <person name="Glass J.I."/>
            <person name="Rusch D."/>
            <person name="Podicherti R."/>
            <person name="Tsui H.-C.T."/>
            <person name="Winkler M.E."/>
        </authorList>
    </citation>
    <scope>NUCLEOTIDE SEQUENCE</scope>
</reference>
<dbReference type="EMBL" id="UINC01141641">
    <property type="protein sequence ID" value="SVD29500.1"/>
    <property type="molecule type" value="Genomic_DNA"/>
</dbReference>
<dbReference type="InterPro" id="IPR023374">
    <property type="entry name" value="AttH-like_dom_sf"/>
</dbReference>
<proteinExistence type="predicted"/>
<dbReference type="PANTHER" id="PTHR38591">
    <property type="entry name" value="HYDROLASE"/>
    <property type="match status" value="1"/>
</dbReference>
<evidence type="ECO:0000313" key="2">
    <source>
        <dbReference type="EMBL" id="SVD29500.1"/>
    </source>
</evidence>
<dbReference type="Pfam" id="PF17186">
    <property type="entry name" value="Lipocalin_9"/>
    <property type="match status" value="1"/>
</dbReference>
<dbReference type="AlphaFoldDB" id="A0A382U5F1"/>
<feature type="non-terminal residue" evidence="2">
    <location>
        <position position="290"/>
    </location>
</feature>
<feature type="domain" description="AttH" evidence="1">
    <location>
        <begin position="57"/>
        <end position="230"/>
    </location>
</feature>
<dbReference type="PANTHER" id="PTHR38591:SF1">
    <property type="entry name" value="BLL1000 PROTEIN"/>
    <property type="match status" value="1"/>
</dbReference>
<sequence length="290" mass="33845">MRWATVKLICLAVLLASLKTEYVETVLAEEPPIFRQALPGYKYEFPRDFYSHDDFRIEWWYYTGNLEVEETARSFGYQLTFFRVALDEANRNPNPSQWKIGHIYFSHMTVTDIDGETFHYFERINRKGIGNAGAHSRRLKVWNEDWSLTNKDKTHWLKAVESGTGIELRLIPEKQVVIHGENGISKKGSEKGNASHYFSYTRMNTRGTVFLKGKAYKVQGTSWMDREYSSNQLNDELTGWDWFSLKLDDRTELMLYQLRRKSGGIDSFSSGTLVSADERTHHIKHQDFSI</sequence>
<accession>A0A382U5F1</accession>
<organism evidence="2">
    <name type="scientific">marine metagenome</name>
    <dbReference type="NCBI Taxonomy" id="408172"/>
    <lineage>
        <taxon>unclassified sequences</taxon>
        <taxon>metagenomes</taxon>
        <taxon>ecological metagenomes</taxon>
    </lineage>
</organism>